<gene>
    <name evidence="1" type="ORF">KDI_33380</name>
</gene>
<sequence>MKWLTEAAVILCQHEIGVVKLTPVQQDLVTIGHVKVLVEHDPELKPIAGCPNSGATIKPCMLTQKVEVGYSDFLRIDGQRICLDTVTGLTDGTPPGLVKYTVHAPGQELVTEVS</sequence>
<accession>A0A5A5TFT8</accession>
<dbReference type="AlphaFoldDB" id="A0A5A5TFT8"/>
<reference evidence="1 2" key="1">
    <citation type="submission" date="2019-01" db="EMBL/GenBank/DDBJ databases">
        <title>Draft genome sequence of Dictyobacter sp. Uno17.</title>
        <authorList>
            <person name="Wang C.M."/>
            <person name="Zheng Y."/>
            <person name="Sakai Y."/>
            <person name="Abe K."/>
            <person name="Yokota A."/>
            <person name="Yabe S."/>
        </authorList>
    </citation>
    <scope>NUCLEOTIDE SEQUENCE [LARGE SCALE GENOMIC DNA]</scope>
    <source>
        <strain evidence="1 2">Uno17</strain>
    </source>
</reference>
<evidence type="ECO:0000313" key="2">
    <source>
        <dbReference type="Proteomes" id="UP000322530"/>
    </source>
</evidence>
<evidence type="ECO:0000313" key="1">
    <source>
        <dbReference type="EMBL" id="GCF09774.1"/>
    </source>
</evidence>
<name>A0A5A5TFT8_9CHLR</name>
<dbReference type="Proteomes" id="UP000322530">
    <property type="component" value="Unassembled WGS sequence"/>
</dbReference>
<organism evidence="1 2">
    <name type="scientific">Dictyobacter arantiisoli</name>
    <dbReference type="NCBI Taxonomy" id="2014874"/>
    <lineage>
        <taxon>Bacteria</taxon>
        <taxon>Bacillati</taxon>
        <taxon>Chloroflexota</taxon>
        <taxon>Ktedonobacteria</taxon>
        <taxon>Ktedonobacterales</taxon>
        <taxon>Dictyobacteraceae</taxon>
        <taxon>Dictyobacter</taxon>
    </lineage>
</organism>
<proteinExistence type="predicted"/>
<keyword evidence="2" id="KW-1185">Reference proteome</keyword>
<dbReference type="EMBL" id="BIXY01000051">
    <property type="protein sequence ID" value="GCF09774.1"/>
    <property type="molecule type" value="Genomic_DNA"/>
</dbReference>
<dbReference type="RefSeq" id="WP_149402695.1">
    <property type="nucleotide sequence ID" value="NZ_BIXY01000051.1"/>
</dbReference>
<dbReference type="OrthoDB" id="3078369at2"/>
<protein>
    <submittedName>
        <fullName evidence="1">Uncharacterized protein</fullName>
    </submittedName>
</protein>
<comment type="caution">
    <text evidence="1">The sequence shown here is derived from an EMBL/GenBank/DDBJ whole genome shotgun (WGS) entry which is preliminary data.</text>
</comment>